<evidence type="ECO:0000259" key="2">
    <source>
        <dbReference type="Pfam" id="PF00646"/>
    </source>
</evidence>
<gene>
    <name evidence="3" type="ORF">PENTCL1PPCAC_12644</name>
</gene>
<organism evidence="3 4">
    <name type="scientific">Pristionchus entomophagus</name>
    <dbReference type="NCBI Taxonomy" id="358040"/>
    <lineage>
        <taxon>Eukaryota</taxon>
        <taxon>Metazoa</taxon>
        <taxon>Ecdysozoa</taxon>
        <taxon>Nematoda</taxon>
        <taxon>Chromadorea</taxon>
        <taxon>Rhabditida</taxon>
        <taxon>Rhabditina</taxon>
        <taxon>Diplogasteromorpha</taxon>
        <taxon>Diplogasteroidea</taxon>
        <taxon>Neodiplogasteridae</taxon>
        <taxon>Pristionchus</taxon>
    </lineage>
</organism>
<feature type="non-terminal residue" evidence="3">
    <location>
        <position position="1"/>
    </location>
</feature>
<feature type="non-terminal residue" evidence="3">
    <location>
        <position position="297"/>
    </location>
</feature>
<sequence length="297" mass="34384">SKSVSMPDESRDSSMEETEETPCMLSRLPLEIRWKIFDFVTGNIINLQQVSKSWREMIEEWMIPEKLPALHALYVYEGTLGLITLKIEIDNSALWCYSKLRLLIQDLSKTSNETFIELYPHRTFISSEIPNDSPDLDRLASVLSTKARMICVRTKIWEESHFYEGVCFLLKHFRKIDVLDFSRHAIYLQSSSELLKKIVSNSSIRMVKLSLETRHLQRCILLDVSERIEKWPDFVLAMFEKAVKSIDIINHNAPIFTPEDFRRIVEVGQNAKKAIPSPNDSSQTAIAKSQGHHIQKD</sequence>
<feature type="domain" description="F-box" evidence="2">
    <location>
        <begin position="25"/>
        <end position="59"/>
    </location>
</feature>
<proteinExistence type="predicted"/>
<dbReference type="CDD" id="cd09917">
    <property type="entry name" value="F-box_SF"/>
    <property type="match status" value="1"/>
</dbReference>
<feature type="region of interest" description="Disordered" evidence="1">
    <location>
        <begin position="272"/>
        <end position="297"/>
    </location>
</feature>
<feature type="region of interest" description="Disordered" evidence="1">
    <location>
        <begin position="1"/>
        <end position="22"/>
    </location>
</feature>
<evidence type="ECO:0000313" key="3">
    <source>
        <dbReference type="EMBL" id="GMS90469.1"/>
    </source>
</evidence>
<accession>A0AAV5T5A0</accession>
<evidence type="ECO:0000313" key="4">
    <source>
        <dbReference type="Proteomes" id="UP001432027"/>
    </source>
</evidence>
<dbReference type="AlphaFoldDB" id="A0AAV5T5A0"/>
<evidence type="ECO:0000256" key="1">
    <source>
        <dbReference type="SAM" id="MobiDB-lite"/>
    </source>
</evidence>
<feature type="compositionally biased region" description="Polar residues" evidence="1">
    <location>
        <begin position="278"/>
        <end position="287"/>
    </location>
</feature>
<dbReference type="EMBL" id="BTSX01000003">
    <property type="protein sequence ID" value="GMS90469.1"/>
    <property type="molecule type" value="Genomic_DNA"/>
</dbReference>
<dbReference type="InterPro" id="IPR001810">
    <property type="entry name" value="F-box_dom"/>
</dbReference>
<name>A0AAV5T5A0_9BILA</name>
<dbReference type="Proteomes" id="UP001432027">
    <property type="component" value="Unassembled WGS sequence"/>
</dbReference>
<dbReference type="InterPro" id="IPR036047">
    <property type="entry name" value="F-box-like_dom_sf"/>
</dbReference>
<dbReference type="SUPFAM" id="SSF81383">
    <property type="entry name" value="F-box domain"/>
    <property type="match status" value="1"/>
</dbReference>
<reference evidence="3" key="1">
    <citation type="submission" date="2023-10" db="EMBL/GenBank/DDBJ databases">
        <title>Genome assembly of Pristionchus species.</title>
        <authorList>
            <person name="Yoshida K."/>
            <person name="Sommer R.J."/>
        </authorList>
    </citation>
    <scope>NUCLEOTIDE SEQUENCE</scope>
    <source>
        <strain evidence="3">RS0144</strain>
    </source>
</reference>
<dbReference type="Pfam" id="PF00646">
    <property type="entry name" value="F-box"/>
    <property type="match status" value="1"/>
</dbReference>
<protein>
    <recommendedName>
        <fullName evidence="2">F-box domain-containing protein</fullName>
    </recommendedName>
</protein>
<keyword evidence="4" id="KW-1185">Reference proteome</keyword>
<comment type="caution">
    <text evidence="3">The sequence shown here is derived from an EMBL/GenBank/DDBJ whole genome shotgun (WGS) entry which is preliminary data.</text>
</comment>